<dbReference type="NCBIfam" id="NF033788">
    <property type="entry name" value="HTH_metalloreg"/>
    <property type="match status" value="1"/>
</dbReference>
<evidence type="ECO:0000256" key="1">
    <source>
        <dbReference type="ARBA" id="ARBA00023015"/>
    </source>
</evidence>
<evidence type="ECO:0000313" key="6">
    <source>
        <dbReference type="Proteomes" id="UP000050973"/>
    </source>
</evidence>
<dbReference type="PATRIC" id="fig|1423779.3.peg.673"/>
<dbReference type="Proteomes" id="UP000050973">
    <property type="component" value="Unassembled WGS sequence"/>
</dbReference>
<dbReference type="GO" id="GO:0003677">
    <property type="term" value="F:DNA binding"/>
    <property type="evidence" value="ECO:0007669"/>
    <property type="project" value="UniProtKB-KW"/>
</dbReference>
<dbReference type="PANTHER" id="PTHR43132:SF2">
    <property type="entry name" value="ARSENICAL RESISTANCE OPERON REPRESSOR ARSR-RELATED"/>
    <property type="match status" value="1"/>
</dbReference>
<dbReference type="PROSITE" id="PS50987">
    <property type="entry name" value="HTH_ARSR_2"/>
    <property type="match status" value="1"/>
</dbReference>
<reference evidence="5 6" key="1">
    <citation type="journal article" date="2015" name="Genome Announc.">
        <title>Expanding the biotechnology potential of lactobacilli through comparative genomics of 213 strains and associated genera.</title>
        <authorList>
            <person name="Sun Z."/>
            <person name="Harris H.M."/>
            <person name="McCann A."/>
            <person name="Guo C."/>
            <person name="Argimon S."/>
            <person name="Zhang W."/>
            <person name="Yang X."/>
            <person name="Jeffery I.B."/>
            <person name="Cooney J.C."/>
            <person name="Kagawa T.F."/>
            <person name="Liu W."/>
            <person name="Song Y."/>
            <person name="Salvetti E."/>
            <person name="Wrobel A."/>
            <person name="Rasinkangas P."/>
            <person name="Parkhill J."/>
            <person name="Rea M.C."/>
            <person name="O'Sullivan O."/>
            <person name="Ritari J."/>
            <person name="Douillard F.P."/>
            <person name="Paul Ross R."/>
            <person name="Yang R."/>
            <person name="Briner A.E."/>
            <person name="Felis G.E."/>
            <person name="de Vos W.M."/>
            <person name="Barrangou R."/>
            <person name="Klaenhammer T.R."/>
            <person name="Caufield P.W."/>
            <person name="Cui Y."/>
            <person name="Zhang H."/>
            <person name="O'Toole P.W."/>
        </authorList>
    </citation>
    <scope>NUCLEOTIDE SEQUENCE [LARGE SCALE GENOMIC DNA]</scope>
    <source>
        <strain evidence="5 6">DSM 4864</strain>
    </source>
</reference>
<dbReference type="SUPFAM" id="SSF46785">
    <property type="entry name" value="Winged helix' DNA-binding domain"/>
    <property type="match status" value="1"/>
</dbReference>
<dbReference type="InterPro" id="IPR001845">
    <property type="entry name" value="HTH_ArsR_DNA-bd_dom"/>
</dbReference>
<dbReference type="SMART" id="SM00418">
    <property type="entry name" value="HTH_ARSR"/>
    <property type="match status" value="1"/>
</dbReference>
<dbReference type="CDD" id="cd00090">
    <property type="entry name" value="HTH_ARSR"/>
    <property type="match status" value="1"/>
</dbReference>
<dbReference type="InterPro" id="IPR011991">
    <property type="entry name" value="ArsR-like_HTH"/>
</dbReference>
<dbReference type="PANTHER" id="PTHR43132">
    <property type="entry name" value="ARSENICAL RESISTANCE OPERON REPRESSOR ARSR-RELATED"/>
    <property type="match status" value="1"/>
</dbReference>
<dbReference type="Gene3D" id="1.10.10.10">
    <property type="entry name" value="Winged helix-like DNA-binding domain superfamily/Winged helix DNA-binding domain"/>
    <property type="match status" value="1"/>
</dbReference>
<proteinExistence type="predicted"/>
<keyword evidence="3" id="KW-0804">Transcription</keyword>
<dbReference type="GeneID" id="78174561"/>
<feature type="domain" description="HTH arsR-type" evidence="4">
    <location>
        <begin position="7"/>
        <end position="101"/>
    </location>
</feature>
<dbReference type="AlphaFoldDB" id="A0A0R1WAB1"/>
<evidence type="ECO:0000259" key="4">
    <source>
        <dbReference type="PROSITE" id="PS50987"/>
    </source>
</evidence>
<dbReference type="RefSeq" id="WP_003714289.1">
    <property type="nucleotide sequence ID" value="NZ_AZGE01000019.1"/>
</dbReference>
<name>A0A0R1WAB1_9LACO</name>
<gene>
    <name evidence="5" type="ORF">FC49_GL000663</name>
</gene>
<evidence type="ECO:0000256" key="3">
    <source>
        <dbReference type="ARBA" id="ARBA00023163"/>
    </source>
</evidence>
<sequence length="108" mass="12443">MVSQTSGELTNIEKASQLFKILGNPKRLRLIYLLIQHSMSVSEISERLHWEQSGVSHQLQILRKLHLVQQHRHGKVIIYQLENPQLMTLVADVLSHADEIMNKPATEK</sequence>
<dbReference type="Pfam" id="PF01022">
    <property type="entry name" value="HTH_5"/>
    <property type="match status" value="1"/>
</dbReference>
<evidence type="ECO:0000256" key="2">
    <source>
        <dbReference type="ARBA" id="ARBA00023125"/>
    </source>
</evidence>
<dbReference type="PRINTS" id="PR00778">
    <property type="entry name" value="HTHARSR"/>
</dbReference>
<dbReference type="EMBL" id="AZGE01000019">
    <property type="protein sequence ID" value="KRM14894.1"/>
    <property type="molecule type" value="Genomic_DNA"/>
</dbReference>
<comment type="caution">
    <text evidence="5">The sequence shown here is derived from an EMBL/GenBank/DDBJ whole genome shotgun (WGS) entry which is preliminary data.</text>
</comment>
<dbReference type="InterPro" id="IPR036388">
    <property type="entry name" value="WH-like_DNA-bd_sf"/>
</dbReference>
<keyword evidence="2" id="KW-0238">DNA-binding</keyword>
<dbReference type="InterPro" id="IPR036390">
    <property type="entry name" value="WH_DNA-bd_sf"/>
</dbReference>
<organism evidence="5 6">
    <name type="scientific">Limosilactobacillus oris DSM 4864</name>
    <dbReference type="NCBI Taxonomy" id="1423779"/>
    <lineage>
        <taxon>Bacteria</taxon>
        <taxon>Bacillati</taxon>
        <taxon>Bacillota</taxon>
        <taxon>Bacilli</taxon>
        <taxon>Lactobacillales</taxon>
        <taxon>Lactobacillaceae</taxon>
        <taxon>Limosilactobacillus</taxon>
    </lineage>
</organism>
<dbReference type="GO" id="GO:0003700">
    <property type="term" value="F:DNA-binding transcription factor activity"/>
    <property type="evidence" value="ECO:0007669"/>
    <property type="project" value="InterPro"/>
</dbReference>
<dbReference type="InterPro" id="IPR051011">
    <property type="entry name" value="Metal_resp_trans_reg"/>
</dbReference>
<protein>
    <submittedName>
        <fullName evidence="5">Transcriptional regulator, ArsR family</fullName>
    </submittedName>
</protein>
<evidence type="ECO:0000313" key="5">
    <source>
        <dbReference type="EMBL" id="KRM14894.1"/>
    </source>
</evidence>
<keyword evidence="1" id="KW-0805">Transcription regulation</keyword>
<accession>A0A0R1WAB1</accession>